<dbReference type="AlphaFoldDB" id="A0A2S9YH94"/>
<sequence length="85" mass="8948">MNGDHPRLDGVRSLRAAMKRALTHSAAMAGNQKIDVGLADSLNKVFVEEAVTRKPRAAVEHPEGGASLALCRNAAQQDGGERSVA</sequence>
<gene>
    <name evidence="1" type="ORF">ENSA5_07710</name>
</gene>
<protein>
    <submittedName>
        <fullName evidence="1">Uncharacterized protein</fullName>
    </submittedName>
</protein>
<accession>A0A2S9YH94</accession>
<name>A0A2S9YH94_9BACT</name>
<comment type="caution">
    <text evidence="1">The sequence shown here is derived from an EMBL/GenBank/DDBJ whole genome shotgun (WGS) entry which is preliminary data.</text>
</comment>
<evidence type="ECO:0000313" key="2">
    <source>
        <dbReference type="Proteomes" id="UP000237968"/>
    </source>
</evidence>
<dbReference type="EMBL" id="PVNK01000040">
    <property type="protein sequence ID" value="PRQ04411.1"/>
    <property type="molecule type" value="Genomic_DNA"/>
</dbReference>
<dbReference type="Proteomes" id="UP000237968">
    <property type="component" value="Unassembled WGS sequence"/>
</dbReference>
<keyword evidence="2" id="KW-1185">Reference proteome</keyword>
<proteinExistence type="predicted"/>
<evidence type="ECO:0000313" key="1">
    <source>
        <dbReference type="EMBL" id="PRQ04411.1"/>
    </source>
</evidence>
<reference evidence="1 2" key="1">
    <citation type="submission" date="2018-03" db="EMBL/GenBank/DDBJ databases">
        <title>Draft Genome Sequences of the Obligatory Marine Myxobacteria Enhygromyxa salina SWB005.</title>
        <authorList>
            <person name="Poehlein A."/>
            <person name="Moghaddam J.A."/>
            <person name="Harms H."/>
            <person name="Alanjari M."/>
            <person name="Koenig G.M."/>
            <person name="Daniel R."/>
            <person name="Schaeberle T.F."/>
        </authorList>
    </citation>
    <scope>NUCLEOTIDE SEQUENCE [LARGE SCALE GENOMIC DNA]</scope>
    <source>
        <strain evidence="1 2">SWB005</strain>
    </source>
</reference>
<organism evidence="1 2">
    <name type="scientific">Enhygromyxa salina</name>
    <dbReference type="NCBI Taxonomy" id="215803"/>
    <lineage>
        <taxon>Bacteria</taxon>
        <taxon>Pseudomonadati</taxon>
        <taxon>Myxococcota</taxon>
        <taxon>Polyangia</taxon>
        <taxon>Nannocystales</taxon>
        <taxon>Nannocystaceae</taxon>
        <taxon>Enhygromyxa</taxon>
    </lineage>
</organism>